<dbReference type="PANTHER" id="PTHR41283">
    <property type="entry name" value="AMINOGLYCOSIDE PHOSPHOTRANSFERASE"/>
    <property type="match status" value="1"/>
</dbReference>
<dbReference type="SUPFAM" id="SSF56112">
    <property type="entry name" value="Protein kinase-like (PK-like)"/>
    <property type="match status" value="1"/>
</dbReference>
<feature type="domain" description="Aminoglycoside phosphotransferase" evidence="1">
    <location>
        <begin position="17"/>
        <end position="241"/>
    </location>
</feature>
<protein>
    <recommendedName>
        <fullName evidence="1">Aminoglycoside phosphotransferase domain-containing protein</fullName>
    </recommendedName>
</protein>
<dbReference type="PANTHER" id="PTHR41283:SF1">
    <property type="entry name" value="AMINOGLYCOSIDE PHOSPHOTRANSFERASE DOMAIN-CONTAINING PROTEIN"/>
    <property type="match status" value="1"/>
</dbReference>
<keyword evidence="3" id="KW-1185">Reference proteome</keyword>
<dbReference type="Proteomes" id="UP000028549">
    <property type="component" value="Unassembled WGS sequence"/>
</dbReference>
<evidence type="ECO:0000259" key="1">
    <source>
        <dbReference type="Pfam" id="PF01636"/>
    </source>
</evidence>
<name>A0A084GNS3_METID</name>
<sequence>MGMERDLESYFDSFKTINQIEKGFSYDNKYLAVDEDGKKYVIRTADLNQQASKLKEYEMLKEAEKRGVQSSGPVDFGIIESLNICYMIVRYIEGEEALDVLPGLTVSEQYEIGFKAGLELHALHAIPAPPSPHTWYEAASAKHQRYADAYVGLDIQLEYGDRAGQFIDQHLHLLKGRPRTFQHDDFHPANLIVKDRKYAGCIDFNRHDFGDPYHDFYKVALFSREVSVPFSAGQIDGYFKDGIPHDFWALYSVYAAMSIFSAVVWTKRETPHLMDEMLSRLNMIAADHSDFDQCEPEWYKTFSVKM</sequence>
<gene>
    <name evidence="2" type="ORF">GS18_0216360</name>
</gene>
<dbReference type="Gene3D" id="3.90.1200.10">
    <property type="match status" value="1"/>
</dbReference>
<comment type="caution">
    <text evidence="2">The sequence shown here is derived from an EMBL/GenBank/DDBJ whole genome shotgun (WGS) entry which is preliminary data.</text>
</comment>
<dbReference type="STRING" id="246786.GS18_0216360"/>
<accession>A0A084GNS3</accession>
<organism evidence="2 3">
    <name type="scientific">Metabacillus indicus</name>
    <name type="common">Bacillus indicus</name>
    <dbReference type="NCBI Taxonomy" id="246786"/>
    <lineage>
        <taxon>Bacteria</taxon>
        <taxon>Bacillati</taxon>
        <taxon>Bacillota</taxon>
        <taxon>Bacilli</taxon>
        <taxon>Bacillales</taxon>
        <taxon>Bacillaceae</taxon>
        <taxon>Metabacillus</taxon>
    </lineage>
</organism>
<dbReference type="OrthoDB" id="334783at2"/>
<reference evidence="2 3" key="1">
    <citation type="journal article" date="2005" name="Int. J. Syst. Evol. Microbiol.">
        <title>Bacillus cibi sp. nov., isolated from jeotgal, a traditional Korean fermented seafood.</title>
        <authorList>
            <person name="Yoon J.H."/>
            <person name="Lee C.H."/>
            <person name="Oh T.K."/>
        </authorList>
    </citation>
    <scope>NUCLEOTIDE SEQUENCE [LARGE SCALE GENOMIC DNA]</scope>
    <source>
        <strain evidence="2 3">DSM 16189</strain>
    </source>
</reference>
<proteinExistence type="predicted"/>
<dbReference type="AlphaFoldDB" id="A0A084GNS3"/>
<dbReference type="InterPro" id="IPR011009">
    <property type="entry name" value="Kinase-like_dom_sf"/>
</dbReference>
<dbReference type="InterPro" id="IPR002575">
    <property type="entry name" value="Aminoglycoside_PTrfase"/>
</dbReference>
<dbReference type="Pfam" id="PF01636">
    <property type="entry name" value="APH"/>
    <property type="match status" value="1"/>
</dbReference>
<dbReference type="EMBL" id="JNVC02000013">
    <property type="protein sequence ID" value="KEZ48985.1"/>
    <property type="molecule type" value="Genomic_DNA"/>
</dbReference>
<evidence type="ECO:0000313" key="3">
    <source>
        <dbReference type="Proteomes" id="UP000028549"/>
    </source>
</evidence>
<evidence type="ECO:0000313" key="2">
    <source>
        <dbReference type="EMBL" id="KEZ48985.1"/>
    </source>
</evidence>